<dbReference type="EMBL" id="JANVFO010000090">
    <property type="protein sequence ID" value="KAJ3714595.1"/>
    <property type="molecule type" value="Genomic_DNA"/>
</dbReference>
<keyword evidence="1" id="KW-0732">Signal</keyword>
<name>A0AA38MUZ5_9AGAR</name>
<evidence type="ECO:0000313" key="3">
    <source>
        <dbReference type="Proteomes" id="UP001176059"/>
    </source>
</evidence>
<accession>A0AA38MUZ5</accession>
<organism evidence="2 3">
    <name type="scientific">Lentinula guzmanii</name>
    <dbReference type="NCBI Taxonomy" id="2804957"/>
    <lineage>
        <taxon>Eukaryota</taxon>
        <taxon>Fungi</taxon>
        <taxon>Dikarya</taxon>
        <taxon>Basidiomycota</taxon>
        <taxon>Agaricomycotina</taxon>
        <taxon>Agaricomycetes</taxon>
        <taxon>Agaricomycetidae</taxon>
        <taxon>Agaricales</taxon>
        <taxon>Marasmiineae</taxon>
        <taxon>Omphalotaceae</taxon>
        <taxon>Lentinula</taxon>
    </lineage>
</organism>
<reference evidence="2" key="2">
    <citation type="journal article" date="2023" name="Proc. Natl. Acad. Sci. U.S.A.">
        <title>A global phylogenomic analysis of the shiitake genus Lentinula.</title>
        <authorList>
            <person name="Sierra-Patev S."/>
            <person name="Min B."/>
            <person name="Naranjo-Ortiz M."/>
            <person name="Looney B."/>
            <person name="Konkel Z."/>
            <person name="Slot J.C."/>
            <person name="Sakamoto Y."/>
            <person name="Steenwyk J.L."/>
            <person name="Rokas A."/>
            <person name="Carro J."/>
            <person name="Camarero S."/>
            <person name="Ferreira P."/>
            <person name="Molpeceres G."/>
            <person name="Ruiz-Duenas F.J."/>
            <person name="Serrano A."/>
            <person name="Henrissat B."/>
            <person name="Drula E."/>
            <person name="Hughes K.W."/>
            <person name="Mata J.L."/>
            <person name="Ishikawa N.K."/>
            <person name="Vargas-Isla R."/>
            <person name="Ushijima S."/>
            <person name="Smith C.A."/>
            <person name="Donoghue J."/>
            <person name="Ahrendt S."/>
            <person name="Andreopoulos W."/>
            <person name="He G."/>
            <person name="LaButti K."/>
            <person name="Lipzen A."/>
            <person name="Ng V."/>
            <person name="Riley R."/>
            <person name="Sandor L."/>
            <person name="Barry K."/>
            <person name="Martinez A.T."/>
            <person name="Xiao Y."/>
            <person name="Gibbons J.G."/>
            <person name="Terashima K."/>
            <person name="Grigoriev I.V."/>
            <person name="Hibbett D."/>
        </authorList>
    </citation>
    <scope>NUCLEOTIDE SEQUENCE</scope>
    <source>
        <strain evidence="2">ET3784</strain>
    </source>
</reference>
<sequence length="344" mass="37913">MYHSLTFILTAFLLTTSNVFVLPVLANITPTPTHPLLPAGLVAVSSGSKIVAVPQEVARQLTNARRLSKGYALKAPRHHRRASTSIHSSRASIPSPSVITSSITGPAFSRGCITVTSESTGALLGYISKNYNEVGAAILTASRLLCLLVELDPQTAVNVPTSLHTLNGPDERYPFFGIVAVSDLGSYISPGRPDKLLFTSIPYNPLPANSPSYISDETNRQTIALSTSVTYDNNDQIFTFHWTNADSSPLTYIGLIDGVIFITGDKDQVGQGVGPKYLMTQERLITDLSRFLQVWLQFNHLVWANMGPRSYGSENMTYDGLNFGEQRWWVILLHEAHQYRKEWE</sequence>
<feature type="signal peptide" evidence="1">
    <location>
        <begin position="1"/>
        <end position="26"/>
    </location>
</feature>
<comment type="caution">
    <text evidence="2">The sequence shown here is derived from an EMBL/GenBank/DDBJ whole genome shotgun (WGS) entry which is preliminary data.</text>
</comment>
<dbReference type="Proteomes" id="UP001176059">
    <property type="component" value="Unassembled WGS sequence"/>
</dbReference>
<gene>
    <name evidence="2" type="ORF">DFJ43DRAFT_1043720</name>
</gene>
<evidence type="ECO:0000313" key="2">
    <source>
        <dbReference type="EMBL" id="KAJ3714595.1"/>
    </source>
</evidence>
<reference evidence="2" key="1">
    <citation type="submission" date="2022-08" db="EMBL/GenBank/DDBJ databases">
        <authorList>
            <consortium name="DOE Joint Genome Institute"/>
            <person name="Min B."/>
            <person name="Sierra-Patev S."/>
            <person name="Naranjo-Ortiz M."/>
            <person name="Looney B."/>
            <person name="Konkel Z."/>
            <person name="Slot J.C."/>
            <person name="Sakamoto Y."/>
            <person name="Steenwyk J.L."/>
            <person name="Rokas A."/>
            <person name="Carro J."/>
            <person name="Camarero S."/>
            <person name="Ferreira P."/>
            <person name="Molpeceres G."/>
            <person name="Ruiz-duenas F.J."/>
            <person name="Serrano A."/>
            <person name="Henrissat B."/>
            <person name="Drula E."/>
            <person name="Hughes K.W."/>
            <person name="Mata J.L."/>
            <person name="Ishikawa N.K."/>
            <person name="Vargas-Isla R."/>
            <person name="Ushijima S."/>
            <person name="Smith C.A."/>
            <person name="Ahrendt S."/>
            <person name="Andreopoulos W."/>
            <person name="He G."/>
            <person name="LaButti K."/>
            <person name="Lipzen A."/>
            <person name="Ng V."/>
            <person name="Riley R."/>
            <person name="Sandor L."/>
            <person name="Barry K."/>
            <person name="Martinez A.T."/>
            <person name="Xiao Y."/>
            <person name="Gibbons J.G."/>
            <person name="Terashima K."/>
            <person name="Hibbett D.S."/>
            <person name="Grigoriev I.V."/>
        </authorList>
    </citation>
    <scope>NUCLEOTIDE SEQUENCE</scope>
    <source>
        <strain evidence="2">ET3784</strain>
    </source>
</reference>
<feature type="chain" id="PRO_5041441815" evidence="1">
    <location>
        <begin position="27"/>
        <end position="344"/>
    </location>
</feature>
<evidence type="ECO:0000256" key="1">
    <source>
        <dbReference type="SAM" id="SignalP"/>
    </source>
</evidence>
<proteinExistence type="predicted"/>
<dbReference type="AlphaFoldDB" id="A0AA38MUZ5"/>
<protein>
    <submittedName>
        <fullName evidence="2">Uncharacterized protein</fullName>
    </submittedName>
</protein>
<keyword evidence="3" id="KW-1185">Reference proteome</keyword>